<dbReference type="CDD" id="cd00198">
    <property type="entry name" value="vWFA"/>
    <property type="match status" value="1"/>
</dbReference>
<organism evidence="3 4">
    <name type="scientific">Bradyrhizobium ontarionense</name>
    <dbReference type="NCBI Taxonomy" id="2898149"/>
    <lineage>
        <taxon>Bacteria</taxon>
        <taxon>Pseudomonadati</taxon>
        <taxon>Pseudomonadota</taxon>
        <taxon>Alphaproteobacteria</taxon>
        <taxon>Hyphomicrobiales</taxon>
        <taxon>Nitrobacteraceae</taxon>
        <taxon>Bradyrhizobium</taxon>
    </lineage>
</organism>
<dbReference type="SUPFAM" id="SSF53300">
    <property type="entry name" value="vWA-like"/>
    <property type="match status" value="1"/>
</dbReference>
<keyword evidence="1" id="KW-0472">Membrane</keyword>
<dbReference type="InterPro" id="IPR036465">
    <property type="entry name" value="vWFA_dom_sf"/>
</dbReference>
<evidence type="ECO:0000259" key="2">
    <source>
        <dbReference type="SMART" id="SM00327"/>
    </source>
</evidence>
<evidence type="ECO:0000256" key="1">
    <source>
        <dbReference type="SAM" id="Phobius"/>
    </source>
</evidence>
<dbReference type="EMBL" id="CP088156">
    <property type="protein sequence ID" value="UFZ02683.1"/>
    <property type="molecule type" value="Genomic_DNA"/>
</dbReference>
<feature type="domain" description="VWFA" evidence="2">
    <location>
        <begin position="81"/>
        <end position="255"/>
    </location>
</feature>
<keyword evidence="1" id="KW-1133">Transmembrane helix</keyword>
<evidence type="ECO:0000313" key="4">
    <source>
        <dbReference type="Proteomes" id="UP001431010"/>
    </source>
</evidence>
<reference evidence="3" key="1">
    <citation type="journal article" date="2024" name="Antonie Van Leeuwenhoek">
        <title>Bradyrhizobium ontarionense sp. nov., a novel bacterial symbiont isolated from Aeschynomene indica (Indian jointvetch), harbours photosynthesis, nitrogen fixation and nitrous oxide (N2O) reductase genes.</title>
        <authorList>
            <person name="Bromfield E.S.P."/>
            <person name="Cloutier S."/>
        </authorList>
    </citation>
    <scope>NUCLEOTIDE SEQUENCE</scope>
    <source>
        <strain evidence="3">A19</strain>
    </source>
</reference>
<evidence type="ECO:0000313" key="3">
    <source>
        <dbReference type="EMBL" id="UFZ02683.1"/>
    </source>
</evidence>
<feature type="transmembrane region" description="Helical" evidence="1">
    <location>
        <begin position="303"/>
        <end position="321"/>
    </location>
</feature>
<dbReference type="SMART" id="SM00327">
    <property type="entry name" value="VWA"/>
    <property type="match status" value="1"/>
</dbReference>
<dbReference type="Pfam" id="PF13519">
    <property type="entry name" value="VWA_2"/>
    <property type="match status" value="1"/>
</dbReference>
<dbReference type="InterPro" id="IPR002035">
    <property type="entry name" value="VWF_A"/>
</dbReference>
<name>A0ABY3R661_9BRAD</name>
<dbReference type="RefSeq" id="WP_231318469.1">
    <property type="nucleotide sequence ID" value="NZ_CP088156.1"/>
</dbReference>
<feature type="transmembrane region" description="Helical" evidence="1">
    <location>
        <begin position="48"/>
        <end position="67"/>
    </location>
</feature>
<dbReference type="Proteomes" id="UP001431010">
    <property type="component" value="Chromosome"/>
</dbReference>
<protein>
    <submittedName>
        <fullName evidence="3">VWA domain-containing protein</fullName>
    </submittedName>
</protein>
<dbReference type="Gene3D" id="3.40.50.410">
    <property type="entry name" value="von Willebrand factor, type A domain"/>
    <property type="match status" value="1"/>
</dbReference>
<accession>A0ABY3R661</accession>
<keyword evidence="1" id="KW-0812">Transmembrane</keyword>
<sequence length="340" mass="36563">MNLAVDRPWVLLALVLAMLPLMFSAHRETRVGSVSVVPADPLSTLIAWTLRGSAVAAIALVVAALAGPYRVGQIVSRAGEGAQVVILLDRSGSMNDTFAGRTPAGGEESKALATKRLLRDFVGRRPHDLFGVAAFSTSPMLVLPPTDHHDAVRAAIDASDRPGLDFTNMARGLGMALSMFAADHPDEHHAILLVSDGGAVIETHLQDQLRAEFRKFKADLFFLFLRTAGSRGMFDKPGPGEDTPRAMPERFLNLFFQTLGVPYRAFQAENPDQVADAIDQIDELERFPITYVERLPRRDLTGLAYALACVFTVVLVAGKLLEVRLVTGAGAAKAPVGATA</sequence>
<proteinExistence type="predicted"/>
<gene>
    <name evidence="3" type="ORF">LQG66_25870</name>
</gene>
<keyword evidence="4" id="KW-1185">Reference proteome</keyword>